<gene>
    <name evidence="5" type="ORF">g.50058</name>
</gene>
<feature type="non-terminal residue" evidence="5">
    <location>
        <position position="439"/>
    </location>
</feature>
<dbReference type="Pfam" id="PF12780">
    <property type="entry name" value="AAA_8"/>
    <property type="match status" value="1"/>
</dbReference>
<dbReference type="GO" id="GO:0051959">
    <property type="term" value="F:dynein light intermediate chain binding"/>
    <property type="evidence" value="ECO:0007669"/>
    <property type="project" value="InterPro"/>
</dbReference>
<evidence type="ECO:0000256" key="1">
    <source>
        <dbReference type="ARBA" id="ARBA00008887"/>
    </source>
</evidence>
<sequence length="439" mass="49771">VICMSPVGDAFRRRCRMFPSLVNCCTIDWFVEWPEEALLSVAQDSLRDIQRTDLIESMATMCYTIHKSVGDMTVRYFEEMRRHYYVTPSSYLELLKQYHSLLEKKTKQTTYMRDRIQNGLHKLYETNELVSTMKIQLIELEPQLKVKSEATAKLMKNLIKEKAQADEVRQVVVNDEAIVKSKAAEMQTLADEAQADLDLALPAMEAATKALEALNKSDINELRVFNKPPNLVKFVMEAVCLLLGAKTDWASAKQVLGDVNFLKKLQDYDKDHISESLMKKLKEYIDHPEFIPDLVATQSKVCRSMCMWVRAIDSYAITFRIVDPKRKKVAAAEKELGEVMAVLRQKQQNLADVEAHIARLEATYDASVAEKASLEATMTLCSARLGRAGRLTMALGDEQVRWENSIKTLGEQLVNLIGDVLIAAACMAYLGAFTSSYRE</sequence>
<comment type="similarity">
    <text evidence="1">Belongs to the dynein heavy chain family.</text>
</comment>
<dbReference type="InterPro" id="IPR024317">
    <property type="entry name" value="Dynein_heavy_chain_D4_dom"/>
</dbReference>
<dbReference type="GO" id="GO:0030286">
    <property type="term" value="C:dynein complex"/>
    <property type="evidence" value="ECO:0007669"/>
    <property type="project" value="InterPro"/>
</dbReference>
<dbReference type="EMBL" id="GECZ01021605">
    <property type="protein sequence ID" value="JAS48164.1"/>
    <property type="molecule type" value="Transcribed_RNA"/>
</dbReference>
<dbReference type="InterPro" id="IPR026983">
    <property type="entry name" value="DHC"/>
</dbReference>
<evidence type="ECO:0000259" key="4">
    <source>
        <dbReference type="Pfam" id="PF12780"/>
    </source>
</evidence>
<dbReference type="InterPro" id="IPR027417">
    <property type="entry name" value="P-loop_NTPase"/>
</dbReference>
<keyword evidence="2" id="KW-0175">Coiled coil</keyword>
<feature type="domain" description="Dynein heavy chain AAA module D4" evidence="4">
    <location>
        <begin position="1"/>
        <end position="101"/>
    </location>
</feature>
<feature type="domain" description="Dynein heavy chain coiled coil stalk" evidence="3">
    <location>
        <begin position="114"/>
        <end position="439"/>
    </location>
</feature>
<accession>A0A1B6FDG7</accession>
<dbReference type="Gene3D" id="3.40.50.300">
    <property type="entry name" value="P-loop containing nucleotide triphosphate hydrolases"/>
    <property type="match status" value="1"/>
</dbReference>
<protein>
    <recommendedName>
        <fullName evidence="6">Dynein heavy chain AAA module D4 domain-containing protein</fullName>
    </recommendedName>
</protein>
<evidence type="ECO:0000259" key="3">
    <source>
        <dbReference type="Pfam" id="PF12777"/>
    </source>
</evidence>
<evidence type="ECO:0000256" key="2">
    <source>
        <dbReference type="SAM" id="Coils"/>
    </source>
</evidence>
<dbReference type="PANTHER" id="PTHR22878:SF68">
    <property type="entry name" value="DYNEIN HEAVY CHAIN 6, AXONEMAL-LIKE"/>
    <property type="match status" value="1"/>
</dbReference>
<dbReference type="PANTHER" id="PTHR22878">
    <property type="entry name" value="DYNEIN HEAVY CHAIN 6, AXONEMAL-LIKE-RELATED"/>
    <property type="match status" value="1"/>
</dbReference>
<feature type="coiled-coil region" evidence="2">
    <location>
        <begin position="329"/>
        <end position="377"/>
    </location>
</feature>
<dbReference type="AlphaFoldDB" id="A0A1B6FDG7"/>
<dbReference type="Pfam" id="PF12777">
    <property type="entry name" value="MT"/>
    <property type="match status" value="1"/>
</dbReference>
<evidence type="ECO:0008006" key="6">
    <source>
        <dbReference type="Google" id="ProtNLM"/>
    </source>
</evidence>
<name>A0A1B6FDG7_9HEMI</name>
<dbReference type="Gene3D" id="1.20.920.20">
    <property type="match status" value="1"/>
</dbReference>
<feature type="non-terminal residue" evidence="5">
    <location>
        <position position="1"/>
    </location>
</feature>
<reference evidence="5" key="1">
    <citation type="submission" date="2015-11" db="EMBL/GenBank/DDBJ databases">
        <title>De novo transcriptome assembly of four potential Pierce s Disease insect vectors from Arizona vineyards.</title>
        <authorList>
            <person name="Tassone E.E."/>
        </authorList>
    </citation>
    <scope>NUCLEOTIDE SEQUENCE</scope>
</reference>
<organism evidence="5">
    <name type="scientific">Cuerna arida</name>
    <dbReference type="NCBI Taxonomy" id="1464854"/>
    <lineage>
        <taxon>Eukaryota</taxon>
        <taxon>Metazoa</taxon>
        <taxon>Ecdysozoa</taxon>
        <taxon>Arthropoda</taxon>
        <taxon>Hexapoda</taxon>
        <taxon>Insecta</taxon>
        <taxon>Pterygota</taxon>
        <taxon>Neoptera</taxon>
        <taxon>Paraneoptera</taxon>
        <taxon>Hemiptera</taxon>
        <taxon>Auchenorrhyncha</taxon>
        <taxon>Membracoidea</taxon>
        <taxon>Cicadellidae</taxon>
        <taxon>Cicadellinae</taxon>
        <taxon>Proconiini</taxon>
        <taxon>Cuerna</taxon>
    </lineage>
</organism>
<dbReference type="GO" id="GO:0045505">
    <property type="term" value="F:dynein intermediate chain binding"/>
    <property type="evidence" value="ECO:0007669"/>
    <property type="project" value="InterPro"/>
</dbReference>
<evidence type="ECO:0000313" key="5">
    <source>
        <dbReference type="EMBL" id="JAS48164.1"/>
    </source>
</evidence>
<dbReference type="InterPro" id="IPR024743">
    <property type="entry name" value="Dynein_HC_stalk"/>
</dbReference>
<dbReference type="GO" id="GO:0007018">
    <property type="term" value="P:microtubule-based movement"/>
    <property type="evidence" value="ECO:0007669"/>
    <property type="project" value="InterPro"/>
</dbReference>
<dbReference type="FunFam" id="1.20.920.20:FF:000006">
    <property type="entry name" value="Dynein, axonemal, heavy chain 6"/>
    <property type="match status" value="1"/>
</dbReference>
<proteinExistence type="inferred from homology"/>